<name>A0A5N6N924_9ASTR</name>
<dbReference type="GO" id="GO:0003964">
    <property type="term" value="F:RNA-directed DNA polymerase activity"/>
    <property type="evidence" value="ECO:0007669"/>
    <property type="project" value="UniProtKB-KW"/>
</dbReference>
<accession>A0A5N6N924</accession>
<dbReference type="GO" id="GO:0016787">
    <property type="term" value="F:hydrolase activity"/>
    <property type="evidence" value="ECO:0007669"/>
    <property type="project" value="UniProtKB-KW"/>
</dbReference>
<dbReference type="Pfam" id="PF17917">
    <property type="entry name" value="RT_RNaseH"/>
    <property type="match status" value="1"/>
</dbReference>
<evidence type="ECO:0000256" key="2">
    <source>
        <dbReference type="ARBA" id="ARBA00022695"/>
    </source>
</evidence>
<dbReference type="AlphaFoldDB" id="A0A5N6N924"/>
<keyword evidence="4" id="KW-0255">Endonuclease</keyword>
<evidence type="ECO:0000256" key="3">
    <source>
        <dbReference type="ARBA" id="ARBA00022722"/>
    </source>
</evidence>
<dbReference type="PANTHER" id="PTHR34072">
    <property type="entry name" value="ENZYMATIC POLYPROTEIN-RELATED"/>
    <property type="match status" value="1"/>
</dbReference>
<organism evidence="8 9">
    <name type="scientific">Mikania micrantha</name>
    <name type="common">bitter vine</name>
    <dbReference type="NCBI Taxonomy" id="192012"/>
    <lineage>
        <taxon>Eukaryota</taxon>
        <taxon>Viridiplantae</taxon>
        <taxon>Streptophyta</taxon>
        <taxon>Embryophyta</taxon>
        <taxon>Tracheophyta</taxon>
        <taxon>Spermatophyta</taxon>
        <taxon>Magnoliopsida</taxon>
        <taxon>eudicotyledons</taxon>
        <taxon>Gunneridae</taxon>
        <taxon>Pentapetalae</taxon>
        <taxon>asterids</taxon>
        <taxon>campanulids</taxon>
        <taxon>Asterales</taxon>
        <taxon>Asteraceae</taxon>
        <taxon>Asteroideae</taxon>
        <taxon>Heliantheae alliance</taxon>
        <taxon>Eupatorieae</taxon>
        <taxon>Mikania</taxon>
    </lineage>
</organism>
<evidence type="ECO:0000313" key="8">
    <source>
        <dbReference type="EMBL" id="KAD4385821.1"/>
    </source>
</evidence>
<gene>
    <name evidence="8" type="ORF">E3N88_25990</name>
</gene>
<reference evidence="8 9" key="1">
    <citation type="submission" date="2019-05" db="EMBL/GenBank/DDBJ databases">
        <title>Mikania micrantha, genome provides insights into the molecular mechanism of rapid growth.</title>
        <authorList>
            <person name="Liu B."/>
        </authorList>
    </citation>
    <scope>NUCLEOTIDE SEQUENCE [LARGE SCALE GENOMIC DNA]</scope>
    <source>
        <strain evidence="8">NLD-2019</strain>
        <tissue evidence="8">Leaf</tissue>
    </source>
</reference>
<keyword evidence="2" id="KW-0548">Nucleotidyltransferase</keyword>
<proteinExistence type="predicted"/>
<dbReference type="PANTHER" id="PTHR34072:SF44">
    <property type="entry name" value="RNA-DIRECTED DNA POLYMERASE"/>
    <property type="match status" value="1"/>
</dbReference>
<dbReference type="OrthoDB" id="10055717at2759"/>
<protein>
    <recommendedName>
        <fullName evidence="7">Reverse transcriptase RNase H-like domain-containing protein</fullName>
    </recommendedName>
</protein>
<dbReference type="EMBL" id="SZYD01000013">
    <property type="protein sequence ID" value="KAD4385821.1"/>
    <property type="molecule type" value="Genomic_DNA"/>
</dbReference>
<dbReference type="GO" id="GO:0004519">
    <property type="term" value="F:endonuclease activity"/>
    <property type="evidence" value="ECO:0007669"/>
    <property type="project" value="UniProtKB-KW"/>
</dbReference>
<dbReference type="Proteomes" id="UP000326396">
    <property type="component" value="Linkage Group LG3"/>
</dbReference>
<sequence>MCDASDFAVGDVLGQRKDRHFHPIYYASKTLDDAQENYTTTEKELLAVVHAFDKFRSYLVLSKTIVYTDHAALRYLFAKKDAKPHLIRWILLLSEFDKEIKDKKGVENVAADHLSRLQDPAREKMNEEMIGDTFPHETLIFLDTEIVVTC</sequence>
<keyword evidence="1" id="KW-0808">Transferase</keyword>
<evidence type="ECO:0000313" key="9">
    <source>
        <dbReference type="Proteomes" id="UP000326396"/>
    </source>
</evidence>
<keyword evidence="3" id="KW-0540">Nuclease</keyword>
<evidence type="ECO:0000256" key="6">
    <source>
        <dbReference type="ARBA" id="ARBA00022918"/>
    </source>
</evidence>
<dbReference type="InterPro" id="IPR041373">
    <property type="entry name" value="RT_RNaseH"/>
</dbReference>
<keyword evidence="6" id="KW-0695">RNA-directed DNA polymerase</keyword>
<keyword evidence="9" id="KW-1185">Reference proteome</keyword>
<dbReference type="FunFam" id="3.10.20.370:FF:000001">
    <property type="entry name" value="Retrovirus-related Pol polyprotein from transposon 17.6-like protein"/>
    <property type="match status" value="1"/>
</dbReference>
<dbReference type="Gene3D" id="3.10.20.370">
    <property type="match status" value="1"/>
</dbReference>
<evidence type="ECO:0000256" key="5">
    <source>
        <dbReference type="ARBA" id="ARBA00022801"/>
    </source>
</evidence>
<keyword evidence="5" id="KW-0378">Hydrolase</keyword>
<dbReference type="CDD" id="cd09274">
    <property type="entry name" value="RNase_HI_RT_Ty3"/>
    <property type="match status" value="1"/>
</dbReference>
<evidence type="ECO:0000256" key="4">
    <source>
        <dbReference type="ARBA" id="ARBA00022759"/>
    </source>
</evidence>
<evidence type="ECO:0000259" key="7">
    <source>
        <dbReference type="Pfam" id="PF17917"/>
    </source>
</evidence>
<comment type="caution">
    <text evidence="8">The sequence shown here is derived from an EMBL/GenBank/DDBJ whole genome shotgun (WGS) entry which is preliminary data.</text>
</comment>
<feature type="domain" description="Reverse transcriptase RNase H-like" evidence="7">
    <location>
        <begin position="2"/>
        <end position="96"/>
    </location>
</feature>
<dbReference type="InterPro" id="IPR043502">
    <property type="entry name" value="DNA/RNA_pol_sf"/>
</dbReference>
<evidence type="ECO:0000256" key="1">
    <source>
        <dbReference type="ARBA" id="ARBA00022679"/>
    </source>
</evidence>
<dbReference type="SUPFAM" id="SSF56672">
    <property type="entry name" value="DNA/RNA polymerases"/>
    <property type="match status" value="1"/>
</dbReference>